<dbReference type="OrthoDB" id="565471at2759"/>
<dbReference type="STRING" id="429701.A0A2G9G6T7"/>
<dbReference type="PANTHER" id="PTHR12534">
    <property type="entry name" value="30S RIBOSOMAL PROTEIN S2 PROKARYOTIC AND ORGANELLAR"/>
    <property type="match status" value="1"/>
</dbReference>
<reference evidence="9" key="1">
    <citation type="journal article" date="2018" name="Gigascience">
        <title>Genome assembly of the Pink Ipe (Handroanthus impetiginosus, Bignoniaceae), a highly valued, ecologically keystone Neotropical timber forest tree.</title>
        <authorList>
            <person name="Silva-Junior O.B."/>
            <person name="Grattapaglia D."/>
            <person name="Novaes E."/>
            <person name="Collevatti R.G."/>
        </authorList>
    </citation>
    <scope>NUCLEOTIDE SEQUENCE [LARGE SCALE GENOMIC DNA]</scope>
    <source>
        <strain evidence="9">cv. UFG-1</strain>
    </source>
</reference>
<dbReference type="InterPro" id="IPR001865">
    <property type="entry name" value="Ribosomal_uS2"/>
</dbReference>
<evidence type="ECO:0000313" key="9">
    <source>
        <dbReference type="Proteomes" id="UP000231279"/>
    </source>
</evidence>
<dbReference type="InterPro" id="IPR005706">
    <property type="entry name" value="Ribosomal_uS2_bac/mit/plastid"/>
</dbReference>
<keyword evidence="9" id="KW-1185">Reference proteome</keyword>
<dbReference type="EMBL" id="NKXS01006625">
    <property type="protein sequence ID" value="PIN01026.1"/>
    <property type="molecule type" value="Genomic_DNA"/>
</dbReference>
<comment type="caution">
    <text evidence="8">The sequence shown here is derived from an EMBL/GenBank/DDBJ whole genome shotgun (WGS) entry which is preliminary data.</text>
</comment>
<evidence type="ECO:0000256" key="2">
    <source>
        <dbReference type="ARBA" id="ARBA00006242"/>
    </source>
</evidence>
<comment type="similarity">
    <text evidence="2 7">Belongs to the universal ribosomal protein uS2 family.</text>
</comment>
<dbReference type="GO" id="GO:0003735">
    <property type="term" value="F:structural constituent of ribosome"/>
    <property type="evidence" value="ECO:0007669"/>
    <property type="project" value="InterPro"/>
</dbReference>
<dbReference type="HAMAP" id="MF_00291_B">
    <property type="entry name" value="Ribosomal_uS2_B"/>
    <property type="match status" value="1"/>
</dbReference>
<keyword evidence="4 7" id="KW-0689">Ribosomal protein</keyword>
<dbReference type="Gene3D" id="1.10.287.610">
    <property type="entry name" value="Helix hairpin bin"/>
    <property type="match status" value="1"/>
</dbReference>
<protein>
    <recommendedName>
        <fullName evidence="6">Small ribosomal subunit protein uS2c</fullName>
    </recommendedName>
</protein>
<evidence type="ECO:0000256" key="7">
    <source>
        <dbReference type="RuleBase" id="RU003631"/>
    </source>
</evidence>
<comment type="subcellular location">
    <subcellularLocation>
        <location evidence="1">Plastid</location>
    </subcellularLocation>
</comment>
<dbReference type="AlphaFoldDB" id="A0A2G9G6T7"/>
<dbReference type="Gene3D" id="3.40.50.10490">
    <property type="entry name" value="Glucose-6-phosphate isomerase like protein, domain 1"/>
    <property type="match status" value="1"/>
</dbReference>
<dbReference type="InterPro" id="IPR018130">
    <property type="entry name" value="Ribosomal_uS2_CS"/>
</dbReference>
<dbReference type="PRINTS" id="PR00395">
    <property type="entry name" value="RIBOSOMALS2"/>
</dbReference>
<name>A0A2G9G6T7_9LAMI</name>
<evidence type="ECO:0000256" key="6">
    <source>
        <dbReference type="ARBA" id="ARBA00035155"/>
    </source>
</evidence>
<keyword evidence="5 7" id="KW-0687">Ribonucleoprotein</keyword>
<dbReference type="PROSITE" id="PS00962">
    <property type="entry name" value="RIBOSOMAL_S2_1"/>
    <property type="match status" value="1"/>
</dbReference>
<dbReference type="Proteomes" id="UP000231279">
    <property type="component" value="Unassembled WGS sequence"/>
</dbReference>
<dbReference type="GO" id="GO:0005763">
    <property type="term" value="C:mitochondrial small ribosomal subunit"/>
    <property type="evidence" value="ECO:0007669"/>
    <property type="project" value="TreeGrafter"/>
</dbReference>
<proteinExistence type="inferred from homology"/>
<dbReference type="SUPFAM" id="SSF52313">
    <property type="entry name" value="Ribosomal protein S2"/>
    <property type="match status" value="1"/>
</dbReference>
<dbReference type="PANTHER" id="PTHR12534:SF0">
    <property type="entry name" value="SMALL RIBOSOMAL SUBUNIT PROTEIN US2M"/>
    <property type="match status" value="1"/>
</dbReference>
<dbReference type="GO" id="GO:0006412">
    <property type="term" value="P:translation"/>
    <property type="evidence" value="ECO:0007669"/>
    <property type="project" value="InterPro"/>
</dbReference>
<dbReference type="PROSITE" id="PS00963">
    <property type="entry name" value="RIBOSOMAL_S2_2"/>
    <property type="match status" value="1"/>
</dbReference>
<evidence type="ECO:0000256" key="3">
    <source>
        <dbReference type="ARBA" id="ARBA00022640"/>
    </source>
</evidence>
<evidence type="ECO:0000256" key="4">
    <source>
        <dbReference type="ARBA" id="ARBA00022980"/>
    </source>
</evidence>
<dbReference type="FunFam" id="1.10.287.610:FF:000001">
    <property type="entry name" value="30S ribosomal protein S2"/>
    <property type="match status" value="1"/>
</dbReference>
<sequence length="236" mass="26913">MTRRYWNINLEEMLKAGVHFGHGTRKWNPKMASYIFAKCKGIHITNLARTARFLSEACDLVFDAASKGKQFLIVGTKNKAANSVARAAVKAQCHYVNKKWLGGMLTNWSTTEMRLQKFRDLRMEQKTGRLNRLQKRDAAVMKRQLFRLQTYLGGIKYMTWLPDIVIIVDQHQEYTALLECITLGIPTICLIDTNCDPDLADISIPANDDAISSIRLILNKLVFAICKGRSSYIRNP</sequence>
<dbReference type="Pfam" id="PF00318">
    <property type="entry name" value="Ribosomal_S2"/>
    <property type="match status" value="1"/>
</dbReference>
<evidence type="ECO:0000313" key="8">
    <source>
        <dbReference type="EMBL" id="PIN01026.1"/>
    </source>
</evidence>
<dbReference type="FunFam" id="3.40.50.10490:FF:000101">
    <property type="match status" value="1"/>
</dbReference>
<dbReference type="InterPro" id="IPR023591">
    <property type="entry name" value="Ribosomal_uS2_flav_dom_sf"/>
</dbReference>
<evidence type="ECO:0000256" key="5">
    <source>
        <dbReference type="ARBA" id="ARBA00023274"/>
    </source>
</evidence>
<accession>A0A2G9G6T7</accession>
<organism evidence="8 9">
    <name type="scientific">Handroanthus impetiginosus</name>
    <dbReference type="NCBI Taxonomy" id="429701"/>
    <lineage>
        <taxon>Eukaryota</taxon>
        <taxon>Viridiplantae</taxon>
        <taxon>Streptophyta</taxon>
        <taxon>Embryophyta</taxon>
        <taxon>Tracheophyta</taxon>
        <taxon>Spermatophyta</taxon>
        <taxon>Magnoliopsida</taxon>
        <taxon>eudicotyledons</taxon>
        <taxon>Gunneridae</taxon>
        <taxon>Pentapetalae</taxon>
        <taxon>asterids</taxon>
        <taxon>lamiids</taxon>
        <taxon>Lamiales</taxon>
        <taxon>Bignoniaceae</taxon>
        <taxon>Crescentiina</taxon>
        <taxon>Tabebuia alliance</taxon>
        <taxon>Handroanthus</taxon>
    </lineage>
</organism>
<dbReference type="GO" id="GO:0009536">
    <property type="term" value="C:plastid"/>
    <property type="evidence" value="ECO:0007669"/>
    <property type="project" value="UniProtKB-SubCell"/>
</dbReference>
<dbReference type="CDD" id="cd01425">
    <property type="entry name" value="RPS2"/>
    <property type="match status" value="1"/>
</dbReference>
<gene>
    <name evidence="8" type="ORF">CDL12_26469</name>
</gene>
<evidence type="ECO:0000256" key="1">
    <source>
        <dbReference type="ARBA" id="ARBA00004474"/>
    </source>
</evidence>
<dbReference type="NCBIfam" id="TIGR01011">
    <property type="entry name" value="rpsB_bact"/>
    <property type="match status" value="1"/>
</dbReference>
<keyword evidence="3" id="KW-0934">Plastid</keyword>